<comment type="pathway">
    <text evidence="5">Cofactor biosynthesis; pyridoxine 5'-phosphate biosynthesis; pyridoxine 5'-phosphate from D-erythrose 4-phosphate: step 2/5.</text>
</comment>
<sequence length="373" mass="40640">MTHLRIVADENIPALEPLFGDLGDIIKLPGRHMCADDLVDADVLLVRSVTKVNKALLSKSRVKFVGTCTIGTDHLDKHYFNEAGINWSAAPGCNAGGVVQYALAAMATYSPDWSSKTVGIVGCGNVGGRLYRTLKALGVALKVSDPHKSSTDIPELTTLDDVLTADIICVHTPLIREGEHPTENLINAANLPVINPNALLISAGRGEVIDNQVLYEHLKSTPTLNVVLDVWSGEPDILTPLMPWLRCGTPHIAGYSFEGKLNGSLMIYQALAESLAIDPLAINARLDAVKREILGEQEALAANSINEAVLATYNLKADHQLIEQAIESGEPMKTAFDKLRKAYWQRRELGHYYCPQKSGKIFDFLQLVNSVKK</sequence>
<evidence type="ECO:0000256" key="5">
    <source>
        <dbReference type="HAMAP-Rule" id="MF_01825"/>
    </source>
</evidence>
<comment type="catalytic activity">
    <reaction evidence="5">
        <text>4-phospho-D-erythronate + NAD(+) = (R)-3-hydroxy-2-oxo-4-phosphooxybutanoate + NADH + H(+)</text>
        <dbReference type="Rhea" id="RHEA:18829"/>
        <dbReference type="ChEBI" id="CHEBI:15378"/>
        <dbReference type="ChEBI" id="CHEBI:57540"/>
        <dbReference type="ChEBI" id="CHEBI:57945"/>
        <dbReference type="ChEBI" id="CHEBI:58538"/>
        <dbReference type="ChEBI" id="CHEBI:58766"/>
        <dbReference type="EC" id="1.1.1.290"/>
    </reaction>
</comment>
<dbReference type="InterPro" id="IPR020921">
    <property type="entry name" value="Erythronate-4-P_DHase"/>
</dbReference>
<dbReference type="PANTHER" id="PTHR42938">
    <property type="entry name" value="FORMATE DEHYDROGENASE 1"/>
    <property type="match status" value="1"/>
</dbReference>
<dbReference type="InterPro" id="IPR006140">
    <property type="entry name" value="D-isomer_DH_NAD-bd"/>
</dbReference>
<keyword evidence="4 5" id="KW-0664">Pyridoxine biosynthesis</keyword>
<dbReference type="Gene3D" id="3.30.1370.170">
    <property type="match status" value="1"/>
</dbReference>
<dbReference type="EC" id="1.1.1.290" evidence="5"/>
<evidence type="ECO:0000313" key="9">
    <source>
        <dbReference type="EMBL" id="BCD97985.1"/>
    </source>
</evidence>
<comment type="similarity">
    <text evidence="5">Belongs to the D-isomer specific 2-hydroxyacid dehydrogenase family. PdxB subfamily.</text>
</comment>
<feature type="binding site" evidence="5">
    <location>
        <position position="254"/>
    </location>
    <ligand>
        <name>NAD(+)</name>
        <dbReference type="ChEBI" id="CHEBI:57540"/>
    </ligand>
</feature>
<dbReference type="RefSeq" id="WP_236982029.1">
    <property type="nucleotide sequence ID" value="NZ_AP023086.1"/>
</dbReference>
<evidence type="ECO:0000256" key="3">
    <source>
        <dbReference type="ARBA" id="ARBA00023027"/>
    </source>
</evidence>
<dbReference type="InterPro" id="IPR038251">
    <property type="entry name" value="PdxB_dimer_sf"/>
</dbReference>
<gene>
    <name evidence="5" type="primary">pdxB</name>
    <name evidence="9" type="ORF">MARGE09_P2186</name>
</gene>
<keyword evidence="3 5" id="KW-0520">NAD</keyword>
<feature type="active site" description="Proton donor" evidence="5">
    <location>
        <position position="251"/>
    </location>
</feature>
<evidence type="ECO:0000313" key="10">
    <source>
        <dbReference type="Proteomes" id="UP001320119"/>
    </source>
</evidence>
<feature type="binding site" evidence="5">
    <location>
        <position position="145"/>
    </location>
    <ligand>
        <name>NAD(+)</name>
        <dbReference type="ChEBI" id="CHEBI:57540"/>
    </ligand>
</feature>
<accession>A0AAN1WI64</accession>
<dbReference type="Pfam" id="PF02826">
    <property type="entry name" value="2-Hacid_dh_C"/>
    <property type="match status" value="1"/>
</dbReference>
<dbReference type="Pfam" id="PF11890">
    <property type="entry name" value="DUF3410"/>
    <property type="match status" value="1"/>
</dbReference>
<dbReference type="HAMAP" id="MF_01825">
    <property type="entry name" value="PdxB"/>
    <property type="match status" value="1"/>
</dbReference>
<dbReference type="InterPro" id="IPR024531">
    <property type="entry name" value="Erythronate-4-P_DHase_dimer"/>
</dbReference>
<dbReference type="GO" id="GO:0036001">
    <property type="term" value="P:'de novo' pyridoxal 5'-phosphate biosynthetic process"/>
    <property type="evidence" value="ECO:0007669"/>
    <property type="project" value="TreeGrafter"/>
</dbReference>
<dbReference type="GO" id="GO:0051287">
    <property type="term" value="F:NAD binding"/>
    <property type="evidence" value="ECO:0007669"/>
    <property type="project" value="InterPro"/>
</dbReference>
<dbReference type="GO" id="GO:0046983">
    <property type="term" value="F:protein dimerization activity"/>
    <property type="evidence" value="ECO:0007669"/>
    <property type="project" value="InterPro"/>
</dbReference>
<feature type="active site" evidence="5">
    <location>
        <position position="205"/>
    </location>
</feature>
<dbReference type="EMBL" id="AP023086">
    <property type="protein sequence ID" value="BCD97985.1"/>
    <property type="molecule type" value="Genomic_DNA"/>
</dbReference>
<feature type="active site" evidence="5">
    <location>
        <position position="234"/>
    </location>
</feature>
<dbReference type="InterPro" id="IPR036291">
    <property type="entry name" value="NAD(P)-bd_dom_sf"/>
</dbReference>
<reference evidence="9 10" key="1">
    <citation type="journal article" date="2022" name="IScience">
        <title>An ultrasensitive nanofiber-based assay for enzymatic hydrolysis and deep-sea microbial degradation of cellulose.</title>
        <authorList>
            <person name="Tsudome M."/>
            <person name="Tachioka M."/>
            <person name="Miyazaki M."/>
            <person name="Uchimura K."/>
            <person name="Tsuda M."/>
            <person name="Takaki Y."/>
            <person name="Deguchi S."/>
        </authorList>
    </citation>
    <scope>NUCLEOTIDE SEQUENCE [LARGE SCALE GENOMIC DNA]</scope>
    <source>
        <strain evidence="9 10">GE09</strain>
    </source>
</reference>
<feature type="binding site" evidence="5">
    <location>
        <position position="69"/>
    </location>
    <ligand>
        <name>substrate</name>
    </ligand>
</feature>
<keyword evidence="1 5" id="KW-0963">Cytoplasm</keyword>
<comment type="subunit">
    <text evidence="5">Homodimer.</text>
</comment>
<evidence type="ECO:0000256" key="4">
    <source>
        <dbReference type="ARBA" id="ARBA00023096"/>
    </source>
</evidence>
<dbReference type="Pfam" id="PF00389">
    <property type="entry name" value="2-Hacid_dh"/>
    <property type="match status" value="1"/>
</dbReference>
<dbReference type="Gene3D" id="3.40.50.720">
    <property type="entry name" value="NAD(P)-binding Rossmann-like Domain"/>
    <property type="match status" value="2"/>
</dbReference>
<feature type="domain" description="D-isomer specific 2-hydroxyacid dehydrogenase NAD-binding" evidence="7">
    <location>
        <begin position="109"/>
        <end position="252"/>
    </location>
</feature>
<dbReference type="GO" id="GO:0008615">
    <property type="term" value="P:pyridoxine biosynthetic process"/>
    <property type="evidence" value="ECO:0007669"/>
    <property type="project" value="UniProtKB-UniRule"/>
</dbReference>
<protein>
    <recommendedName>
        <fullName evidence="5">Erythronate-4-phosphate dehydrogenase</fullName>
        <ecNumber evidence="5">1.1.1.290</ecNumber>
    </recommendedName>
</protein>
<keyword evidence="2 5" id="KW-0560">Oxidoreductase</keyword>
<comment type="function">
    <text evidence="5">Catalyzes the oxidation of erythronate-4-phosphate to 3-hydroxy-2-oxo-4-phosphonooxybutanoate.</text>
</comment>
<evidence type="ECO:0000256" key="1">
    <source>
        <dbReference type="ARBA" id="ARBA00022490"/>
    </source>
</evidence>
<dbReference type="KEGG" id="marq:MARGE09_P2186"/>
<dbReference type="GO" id="GO:0005829">
    <property type="term" value="C:cytosol"/>
    <property type="evidence" value="ECO:0007669"/>
    <property type="project" value="TreeGrafter"/>
</dbReference>
<dbReference type="SUPFAM" id="SSF51735">
    <property type="entry name" value="NAD(P)-binding Rossmann-fold domains"/>
    <property type="match status" value="1"/>
</dbReference>
<dbReference type="CDD" id="cd12158">
    <property type="entry name" value="ErythrP_dh"/>
    <property type="match status" value="1"/>
</dbReference>
<organism evidence="9 10">
    <name type="scientific">Marinagarivorans cellulosilyticus</name>
    <dbReference type="NCBI Taxonomy" id="2721545"/>
    <lineage>
        <taxon>Bacteria</taxon>
        <taxon>Pseudomonadati</taxon>
        <taxon>Pseudomonadota</taxon>
        <taxon>Gammaproteobacteria</taxon>
        <taxon>Cellvibrionales</taxon>
        <taxon>Cellvibrionaceae</taxon>
        <taxon>Marinagarivorans</taxon>
    </lineage>
</organism>
<dbReference type="SUPFAM" id="SSF52283">
    <property type="entry name" value="Formate/glycerate dehydrogenase catalytic domain-like"/>
    <property type="match status" value="1"/>
</dbReference>
<name>A0AAN1WI64_9GAMM</name>
<feature type="binding site" evidence="5">
    <location>
        <position position="255"/>
    </location>
    <ligand>
        <name>substrate</name>
    </ligand>
</feature>
<feature type="binding site" evidence="5">
    <location>
        <position position="229"/>
    </location>
    <ligand>
        <name>NAD(+)</name>
        <dbReference type="ChEBI" id="CHEBI:57540"/>
    </ligand>
</feature>
<dbReference type="InterPro" id="IPR006139">
    <property type="entry name" value="D-isomer_2_OHA_DH_cat_dom"/>
</dbReference>
<evidence type="ECO:0000259" key="6">
    <source>
        <dbReference type="Pfam" id="PF00389"/>
    </source>
</evidence>
<evidence type="ECO:0000259" key="7">
    <source>
        <dbReference type="Pfam" id="PF02826"/>
    </source>
</evidence>
<feature type="domain" description="Erythronate-4-phosphate dehydrogenase dimerisation" evidence="8">
    <location>
        <begin position="297"/>
        <end position="352"/>
    </location>
</feature>
<dbReference type="Proteomes" id="UP001320119">
    <property type="component" value="Chromosome"/>
</dbReference>
<dbReference type="GO" id="GO:0033711">
    <property type="term" value="F:4-phosphoerythronate dehydrogenase activity"/>
    <property type="evidence" value="ECO:0007669"/>
    <property type="project" value="UniProtKB-EC"/>
</dbReference>
<keyword evidence="10" id="KW-1185">Reference proteome</keyword>
<feature type="binding site" evidence="5">
    <location>
        <position position="48"/>
    </location>
    <ligand>
        <name>substrate</name>
    </ligand>
</feature>
<evidence type="ECO:0000259" key="8">
    <source>
        <dbReference type="Pfam" id="PF11890"/>
    </source>
</evidence>
<comment type="caution">
    <text evidence="5">Lacks conserved residue(s) required for the propagation of feature annotation.</text>
</comment>
<proteinExistence type="inferred from homology"/>
<comment type="subcellular location">
    <subcellularLocation>
        <location evidence="5">Cytoplasm</location>
    </subcellularLocation>
</comment>
<feature type="domain" description="D-isomer specific 2-hydroxyacid dehydrogenase catalytic" evidence="6">
    <location>
        <begin position="34"/>
        <end position="272"/>
    </location>
</feature>
<dbReference type="PANTHER" id="PTHR42938:SF9">
    <property type="entry name" value="FORMATE DEHYDROGENASE 1"/>
    <property type="match status" value="1"/>
</dbReference>
<feature type="binding site" evidence="5">
    <location>
        <position position="172"/>
    </location>
    <ligand>
        <name>NAD(+)</name>
        <dbReference type="ChEBI" id="CHEBI:57540"/>
    </ligand>
</feature>
<dbReference type="AlphaFoldDB" id="A0AAN1WI64"/>
<evidence type="ECO:0000256" key="2">
    <source>
        <dbReference type="ARBA" id="ARBA00023002"/>
    </source>
</evidence>